<reference evidence="2 3" key="1">
    <citation type="submission" date="2016-02" db="EMBL/GenBank/DDBJ databases">
        <title>Anaerosporomusa subterraneum gen. nov., sp. nov., a spore-forming obligate anaerobe isolated from saprolite.</title>
        <authorList>
            <person name="Choi J.K."/>
            <person name="Shah M."/>
            <person name="Yee N."/>
        </authorList>
    </citation>
    <scope>NUCLEOTIDE SEQUENCE [LARGE SCALE GENOMIC DNA]</scope>
    <source>
        <strain evidence="2 3">RU4</strain>
    </source>
</reference>
<evidence type="ECO:0000313" key="3">
    <source>
        <dbReference type="Proteomes" id="UP000076268"/>
    </source>
</evidence>
<gene>
    <name evidence="2" type="ORF">AXX12_06715</name>
</gene>
<dbReference type="STRING" id="1794912.AXX12_06715"/>
<proteinExistence type="predicted"/>
<dbReference type="Gene3D" id="3.40.50.10610">
    <property type="entry name" value="ABC-type transport auxiliary lipoprotein component"/>
    <property type="match status" value="1"/>
</dbReference>
<feature type="chain" id="PRO_5039639330" description="Flagellar assembly protein T C-terminal domain-containing protein" evidence="1">
    <location>
        <begin position="25"/>
        <end position="299"/>
    </location>
</feature>
<dbReference type="AlphaFoldDB" id="A0A154BQF0"/>
<accession>A0A154BQF0</accession>
<feature type="signal peptide" evidence="1">
    <location>
        <begin position="1"/>
        <end position="24"/>
    </location>
</feature>
<keyword evidence="1" id="KW-0732">Signal</keyword>
<dbReference type="Pfam" id="PF03783">
    <property type="entry name" value="CsgG"/>
    <property type="match status" value="1"/>
</dbReference>
<dbReference type="RefSeq" id="WP_066241030.1">
    <property type="nucleotide sequence ID" value="NZ_LSGP01000017.1"/>
</dbReference>
<dbReference type="InterPro" id="IPR038165">
    <property type="entry name" value="FlgT_C_sf"/>
</dbReference>
<dbReference type="Proteomes" id="UP000076268">
    <property type="component" value="Unassembled WGS sequence"/>
</dbReference>
<organism evidence="2 3">
    <name type="scientific">Anaerosporomusa subterranea</name>
    <dbReference type="NCBI Taxonomy" id="1794912"/>
    <lineage>
        <taxon>Bacteria</taxon>
        <taxon>Bacillati</taxon>
        <taxon>Bacillota</taxon>
        <taxon>Negativicutes</taxon>
        <taxon>Acetonemataceae</taxon>
        <taxon>Anaerosporomusa</taxon>
    </lineage>
</organism>
<protein>
    <recommendedName>
        <fullName evidence="4">Flagellar assembly protein T C-terminal domain-containing protein</fullName>
    </recommendedName>
</protein>
<dbReference type="EMBL" id="LSGP01000017">
    <property type="protein sequence ID" value="KYZ76129.1"/>
    <property type="molecule type" value="Genomic_DNA"/>
</dbReference>
<evidence type="ECO:0008006" key="4">
    <source>
        <dbReference type="Google" id="ProtNLM"/>
    </source>
</evidence>
<sequence length="299" mass="32634">MRKSFVVVILTGLLLLVISSAVLANGTPAKKIGVLTLKNDSQYSQFGSIAAETITADLTKLKSCIVVERNELSRVFAEQSLGAKGYINEASVTELGGILGLNYLLTGSVDGDSVKEPGHNYYNKKRNRNEWVEGTKKTTVVLTLKLIDVQNGQIVWSDQTAVTNYDDDINGALAEAAYDSVRKIYKFIPLQGYIIKSEAGQYVIDLGTNHNVTTGDIFEVNSASSTMRHPVTGELIVMKRNAGELEVTEVFDSICIAKVKDSEDAKVKKDIQPGDAAVKKLKKKQRGFLGLGWSGKHDF</sequence>
<dbReference type="InterPro" id="IPR005534">
    <property type="entry name" value="Curli_assmbl/transp-comp_CsgG"/>
</dbReference>
<dbReference type="GO" id="GO:0030288">
    <property type="term" value="C:outer membrane-bounded periplasmic space"/>
    <property type="evidence" value="ECO:0007669"/>
    <property type="project" value="InterPro"/>
</dbReference>
<keyword evidence="3" id="KW-1185">Reference proteome</keyword>
<evidence type="ECO:0000313" key="2">
    <source>
        <dbReference type="EMBL" id="KYZ76129.1"/>
    </source>
</evidence>
<dbReference type="Gene3D" id="2.40.10.410">
    <property type="entry name" value="FlgT, C-terminal domain"/>
    <property type="match status" value="1"/>
</dbReference>
<evidence type="ECO:0000256" key="1">
    <source>
        <dbReference type="SAM" id="SignalP"/>
    </source>
</evidence>
<dbReference type="OrthoDB" id="1677488at2"/>
<comment type="caution">
    <text evidence="2">The sequence shown here is derived from an EMBL/GenBank/DDBJ whole genome shotgun (WGS) entry which is preliminary data.</text>
</comment>
<name>A0A154BQF0_ANASB</name>